<feature type="domain" description="MBD" evidence="7">
    <location>
        <begin position="73"/>
        <end position="147"/>
    </location>
</feature>
<feature type="region of interest" description="Disordered" evidence="6">
    <location>
        <begin position="133"/>
        <end position="158"/>
    </location>
</feature>
<evidence type="ECO:0000256" key="5">
    <source>
        <dbReference type="ARBA" id="ARBA00023242"/>
    </source>
</evidence>
<comment type="subcellular location">
    <subcellularLocation>
        <location evidence="1">Nucleus</location>
    </subcellularLocation>
</comment>
<feature type="region of interest" description="Disordered" evidence="6">
    <location>
        <begin position="1"/>
        <end position="83"/>
    </location>
</feature>
<keyword evidence="3" id="KW-0238">DNA-binding</keyword>
<keyword evidence="5" id="KW-0539">Nucleus</keyword>
<dbReference type="EMBL" id="GISG01155066">
    <property type="protein sequence ID" value="MBA4648277.1"/>
    <property type="molecule type" value="Transcribed_RNA"/>
</dbReference>
<dbReference type="Pfam" id="PF01429">
    <property type="entry name" value="MBD"/>
    <property type="match status" value="1"/>
</dbReference>
<dbReference type="GO" id="GO:0005634">
    <property type="term" value="C:nucleus"/>
    <property type="evidence" value="ECO:0007669"/>
    <property type="project" value="UniProtKB-SubCell"/>
</dbReference>
<reference evidence="8" key="1">
    <citation type="journal article" date="2013" name="J. Plant Res.">
        <title>Effect of fungi and light on seed germination of three Opuntia species from semiarid lands of central Mexico.</title>
        <authorList>
            <person name="Delgado-Sanchez P."/>
            <person name="Jimenez-Bremont J.F."/>
            <person name="Guerrero-Gonzalez Mde L."/>
            <person name="Flores J."/>
        </authorList>
    </citation>
    <scope>NUCLEOTIDE SEQUENCE</scope>
    <source>
        <tissue evidence="8">Cladode</tissue>
    </source>
</reference>
<sequence length="225" mass="24896">MSIAGEEEPDNMGHPAPDPLLNAGAFIDPTPTSNGTSVPETASDLPEPTCRENSPETPQPSDRQEGSGPLSDDAALTSKPDWLPSGWKFIERVRSSGASAGTRDKYYLDPVSNRQFRSKKEVLYYLETGSVKKKKRSMNSDTENTAQANSQTPKRNKAEAKAKELAKYFDFDDIPAKVKWELTDIYEGTWRPLINGVDRVPESSKQEWSAAFTYLTLQNGGRGSY</sequence>
<evidence type="ECO:0000259" key="7">
    <source>
        <dbReference type="PROSITE" id="PS50982"/>
    </source>
</evidence>
<dbReference type="PANTHER" id="PTHR12396">
    <property type="entry name" value="METHYL-CPG BINDING PROTEIN, MBD"/>
    <property type="match status" value="1"/>
</dbReference>
<accession>A0A7C8ZQK5</accession>
<reference evidence="8" key="2">
    <citation type="submission" date="2020-07" db="EMBL/GenBank/DDBJ databases">
        <authorList>
            <person name="Vera ALvarez R."/>
            <person name="Arias-Moreno D.M."/>
            <person name="Jimenez-Jacinto V."/>
            <person name="Jimenez-Bremont J.F."/>
            <person name="Swaminathan K."/>
            <person name="Moose S.P."/>
            <person name="Guerrero-Gonzalez M.L."/>
            <person name="Marino-Ramirez L."/>
            <person name="Landsman D."/>
            <person name="Rodriguez-Kessler M."/>
            <person name="Delgado-Sanchez P."/>
        </authorList>
    </citation>
    <scope>NUCLEOTIDE SEQUENCE</scope>
    <source>
        <tissue evidence="8">Cladode</tissue>
    </source>
</reference>
<dbReference type="PANTHER" id="PTHR12396:SF46">
    <property type="entry name" value="METHYL-CPG-BINDING DOMAIN-CONTAINING PROTEIN 6"/>
    <property type="match status" value="1"/>
</dbReference>
<keyword evidence="4" id="KW-0804">Transcription</keyword>
<dbReference type="InterPro" id="IPR001739">
    <property type="entry name" value="Methyl_CpG_DNA-bd"/>
</dbReference>
<keyword evidence="2" id="KW-0805">Transcription regulation</keyword>
<protein>
    <recommendedName>
        <fullName evidence="7">MBD domain-containing protein</fullName>
    </recommendedName>
</protein>
<evidence type="ECO:0000256" key="6">
    <source>
        <dbReference type="SAM" id="MobiDB-lite"/>
    </source>
</evidence>
<evidence type="ECO:0000256" key="1">
    <source>
        <dbReference type="ARBA" id="ARBA00004123"/>
    </source>
</evidence>
<evidence type="ECO:0000256" key="3">
    <source>
        <dbReference type="ARBA" id="ARBA00023125"/>
    </source>
</evidence>
<feature type="compositionally biased region" description="Polar residues" evidence="6">
    <location>
        <begin position="30"/>
        <end position="40"/>
    </location>
</feature>
<dbReference type="SUPFAM" id="SSF54171">
    <property type="entry name" value="DNA-binding domain"/>
    <property type="match status" value="1"/>
</dbReference>
<organism evidence="8">
    <name type="scientific">Opuntia streptacantha</name>
    <name type="common">Prickly pear cactus</name>
    <name type="synonym">Opuntia cardona</name>
    <dbReference type="NCBI Taxonomy" id="393608"/>
    <lineage>
        <taxon>Eukaryota</taxon>
        <taxon>Viridiplantae</taxon>
        <taxon>Streptophyta</taxon>
        <taxon>Embryophyta</taxon>
        <taxon>Tracheophyta</taxon>
        <taxon>Spermatophyta</taxon>
        <taxon>Magnoliopsida</taxon>
        <taxon>eudicotyledons</taxon>
        <taxon>Gunneridae</taxon>
        <taxon>Pentapetalae</taxon>
        <taxon>Caryophyllales</taxon>
        <taxon>Cactineae</taxon>
        <taxon>Cactaceae</taxon>
        <taxon>Opuntioideae</taxon>
        <taxon>Opuntia</taxon>
    </lineage>
</organism>
<evidence type="ECO:0000256" key="4">
    <source>
        <dbReference type="ARBA" id="ARBA00023163"/>
    </source>
</evidence>
<dbReference type="InterPro" id="IPR016177">
    <property type="entry name" value="DNA-bd_dom_sf"/>
</dbReference>
<dbReference type="Gene3D" id="3.30.890.10">
    <property type="entry name" value="Methyl-cpg-binding Protein 2, Chain A"/>
    <property type="match status" value="1"/>
</dbReference>
<evidence type="ECO:0000256" key="2">
    <source>
        <dbReference type="ARBA" id="ARBA00023015"/>
    </source>
</evidence>
<name>A0A7C8ZQK5_OPUST</name>
<dbReference type="PROSITE" id="PS50982">
    <property type="entry name" value="MBD"/>
    <property type="match status" value="1"/>
</dbReference>
<feature type="compositionally biased region" description="Polar residues" evidence="6">
    <location>
        <begin position="139"/>
        <end position="153"/>
    </location>
</feature>
<evidence type="ECO:0000313" key="8">
    <source>
        <dbReference type="EMBL" id="MBA4648277.1"/>
    </source>
</evidence>
<proteinExistence type="predicted"/>
<dbReference type="AlphaFoldDB" id="A0A7C8ZQK5"/>
<dbReference type="GO" id="GO:0003677">
    <property type="term" value="F:DNA binding"/>
    <property type="evidence" value="ECO:0007669"/>
    <property type="project" value="UniProtKB-KW"/>
</dbReference>
<feature type="compositionally biased region" description="Acidic residues" evidence="6">
    <location>
        <begin position="1"/>
        <end position="10"/>
    </location>
</feature>